<dbReference type="GO" id="GO:0030337">
    <property type="term" value="F:DNA polymerase processivity factor activity"/>
    <property type="evidence" value="ECO:0007669"/>
    <property type="project" value="UniProtKB-UniRule"/>
</dbReference>
<organism evidence="3">
    <name type="scientific">uncultured Caudovirales phage</name>
    <dbReference type="NCBI Taxonomy" id="2100421"/>
    <lineage>
        <taxon>Viruses</taxon>
        <taxon>Duplodnaviria</taxon>
        <taxon>Heunggongvirae</taxon>
        <taxon>Uroviricota</taxon>
        <taxon>Caudoviricetes</taxon>
        <taxon>Peduoviridae</taxon>
        <taxon>Maltschvirus</taxon>
        <taxon>Maltschvirus maltsch</taxon>
    </lineage>
</organism>
<evidence type="ECO:0000256" key="1">
    <source>
        <dbReference type="HAMAP-Rule" id="MF_04161"/>
    </source>
</evidence>
<dbReference type="Pfam" id="PF09116">
    <property type="entry name" value="gp45-slide_C"/>
    <property type="match status" value="1"/>
</dbReference>
<dbReference type="GO" id="GO:0006260">
    <property type="term" value="P:DNA replication"/>
    <property type="evidence" value="ECO:0007669"/>
    <property type="project" value="UniProtKB-KW"/>
</dbReference>
<sequence length="226" mass="24928">MKFSARTIQILRNFATVHQALLFKQGRTLKVMSDSKSILAKATLDADVESTFAIYDMPKFLSAISMFDDPELTPNDSYVEIRQGNEKINYTCAEQSLIKTPPEKEIVLPSVDVQFELKNETINRVLKGMAITGANALCITGEDGKIFLEAKTINTSKAQPSSSGAPTYRAEVGVTDKKFSFIIMADNFKLLTGDYNVSVSQRGLAHFSSADVEYWIAVEANSSFEG</sequence>
<evidence type="ECO:0000259" key="2">
    <source>
        <dbReference type="Pfam" id="PF09116"/>
    </source>
</evidence>
<evidence type="ECO:0000313" key="3">
    <source>
        <dbReference type="EMBL" id="CAB4142480.1"/>
    </source>
</evidence>
<comment type="function">
    <text evidence="1">Sliding clamp that encircles the genomic DNA and links the DNA polymerase to the template to control the processivity of DNA synthesis. Responsible for tethering the catalytic subunit of DNA polymerase to DNA during high-speed replication. Interaction with the sliding-clamp-loader opens the sliding clamp so that it can be loaded around the DNA template. During transcription, encircles the DNA and tethers host RNA polymerase (RNAP) to it.</text>
</comment>
<name>A0A6J5MBG1_9CAUD</name>
<keyword evidence="1" id="KW-1195">Viral transcription</keyword>
<dbReference type="GO" id="GO:0039693">
    <property type="term" value="P:viral DNA genome replication"/>
    <property type="evidence" value="ECO:0007669"/>
    <property type="project" value="UniProtKB-UniRule"/>
</dbReference>
<dbReference type="EMBL" id="LR796423">
    <property type="protein sequence ID" value="CAB4142480.1"/>
    <property type="molecule type" value="Genomic_DNA"/>
</dbReference>
<dbReference type="InterPro" id="IPR015200">
    <property type="entry name" value="Sliding_clamp_C"/>
</dbReference>
<dbReference type="GO" id="GO:0019083">
    <property type="term" value="P:viral transcription"/>
    <property type="evidence" value="ECO:0007669"/>
    <property type="project" value="UniProtKB-UniRule"/>
</dbReference>
<dbReference type="SUPFAM" id="SSF55979">
    <property type="entry name" value="DNA clamp"/>
    <property type="match status" value="2"/>
</dbReference>
<reference evidence="3" key="1">
    <citation type="submission" date="2020-04" db="EMBL/GenBank/DDBJ databases">
        <authorList>
            <person name="Chiriac C."/>
            <person name="Salcher M."/>
            <person name="Ghai R."/>
            <person name="Kavagutti S V."/>
        </authorList>
    </citation>
    <scope>NUCLEOTIDE SEQUENCE</scope>
</reference>
<accession>A0A6J5MBG1</accession>
<dbReference type="InterPro" id="IPR046389">
    <property type="entry name" value="Sliding_clamp_T4"/>
</dbReference>
<comment type="similarity">
    <text evidence="1">Belongs to the Tevenvirinae sliding clamp family.</text>
</comment>
<dbReference type="HAMAP" id="MF_04161">
    <property type="entry name" value="Sliding_clamp_T4"/>
    <property type="match status" value="1"/>
</dbReference>
<feature type="domain" description="Sliding clamp C-terminal" evidence="2">
    <location>
        <begin position="115"/>
        <end position="220"/>
    </location>
</feature>
<keyword evidence="1" id="KW-0235">DNA replication</keyword>
<dbReference type="Gene3D" id="3.70.10.10">
    <property type="match status" value="1"/>
</dbReference>
<proteinExistence type="inferred from homology"/>
<protein>
    <recommendedName>
        <fullName evidence="1">Sliding clamp</fullName>
    </recommendedName>
    <alternativeName>
        <fullName evidence="1">DNA polymerase accessory protein Gp45</fullName>
    </alternativeName>
    <alternativeName>
        <fullName evidence="1">DNA polymerase clamp</fullName>
    </alternativeName>
</protein>
<comment type="subunit">
    <text evidence="1">Homotrimer. Interacts with the viral DNA polymerase; this interaction constitutes the polymerase holoenzyme. Interacts with the sliding-clamp-loader; this interaction allows the sliding-clamp-loader to open the sliding clamp. Interacts with the viral DNA ligase. Part of the replicase complex that includes the DNA polymerase, the polymerase clamp, the clamp loader complex, the single-stranded DNA binding protein, the primase, the helicase and the helicase assembly factor. Interacts with the viral RNA polymerase (RNAP). Part of the transcription activation complex containing host RNAP, the viral RNA polymerase sigma-like factor, the late transcription coactivator, and the sliding clamp.</text>
</comment>
<dbReference type="InterPro" id="IPR046938">
    <property type="entry name" value="DNA_clamp_sf"/>
</dbReference>
<keyword evidence="1" id="KW-1194">Viral DNA replication</keyword>
<gene>
    <name evidence="3" type="ORF">UFOVP447_9</name>
</gene>